<reference evidence="7 8" key="1">
    <citation type="journal article" name="Sci. Rep.">
        <title>Telomere-to-telomere assembled and centromere annotated genomes of the two main subspecies of the button mushroom Agaricus bisporus reveal especially polymorphic chromosome ends.</title>
        <authorList>
            <person name="Sonnenberg A.S.M."/>
            <person name="Sedaghat-Telgerd N."/>
            <person name="Lavrijssen B."/>
            <person name="Ohm R.A."/>
            <person name="Hendrickx P.M."/>
            <person name="Scholtmeijer K."/>
            <person name="Baars J.J.P."/>
            <person name="van Peer A."/>
        </authorList>
    </citation>
    <scope>NUCLEOTIDE SEQUENCE [LARGE SCALE GENOMIC DNA]</scope>
    <source>
        <strain evidence="7 8">H119_p4</strain>
    </source>
</reference>
<feature type="domain" description="RING-type" evidence="6">
    <location>
        <begin position="62"/>
        <end position="127"/>
    </location>
</feature>
<proteinExistence type="predicted"/>
<dbReference type="Proteomes" id="UP000629468">
    <property type="component" value="Unassembled WGS sequence"/>
</dbReference>
<accession>A0A8H7KHF7</accession>
<dbReference type="GO" id="GO:0016567">
    <property type="term" value="P:protein ubiquitination"/>
    <property type="evidence" value="ECO:0007669"/>
    <property type="project" value="TreeGrafter"/>
</dbReference>
<organism evidence="7 8">
    <name type="scientific">Agaricus bisporus var. burnettii</name>
    <dbReference type="NCBI Taxonomy" id="192524"/>
    <lineage>
        <taxon>Eukaryota</taxon>
        <taxon>Fungi</taxon>
        <taxon>Dikarya</taxon>
        <taxon>Basidiomycota</taxon>
        <taxon>Agaricomycotina</taxon>
        <taxon>Agaricomycetes</taxon>
        <taxon>Agaricomycetidae</taxon>
        <taxon>Agaricales</taxon>
        <taxon>Agaricineae</taxon>
        <taxon>Agaricaceae</taxon>
        <taxon>Agaricus</taxon>
    </lineage>
</organism>
<dbReference type="GO" id="GO:0061630">
    <property type="term" value="F:ubiquitin protein ligase activity"/>
    <property type="evidence" value="ECO:0007669"/>
    <property type="project" value="TreeGrafter"/>
</dbReference>
<keyword evidence="3" id="KW-0862">Zinc</keyword>
<evidence type="ECO:0000313" key="7">
    <source>
        <dbReference type="EMBL" id="KAF7776191.1"/>
    </source>
</evidence>
<dbReference type="SUPFAM" id="SSF57850">
    <property type="entry name" value="RING/U-box"/>
    <property type="match status" value="1"/>
</dbReference>
<evidence type="ECO:0000256" key="5">
    <source>
        <dbReference type="SAM" id="MobiDB-lite"/>
    </source>
</evidence>
<sequence>MNMNMLQQDELERFHDIITESLQRFSSQELGQNQEHIVTLLEALPAVSEKELEKLGHTDSACSICMQPLLAILAEEETASAMESPAFYSGELGVTRLSQPWQCGHIFCRRDIVKWIKTGKQTCPMCRKSLAEPGDQSAPPAQEPESESWPDDLFSNTSFHRLFSNSARTSSGNDDDRRNEFSGMYS</sequence>
<dbReference type="InterPro" id="IPR001841">
    <property type="entry name" value="Znf_RING"/>
</dbReference>
<dbReference type="InterPro" id="IPR013083">
    <property type="entry name" value="Znf_RING/FYVE/PHD"/>
</dbReference>
<comment type="caution">
    <text evidence="7">The sequence shown here is derived from an EMBL/GenBank/DDBJ whole genome shotgun (WGS) entry which is preliminary data.</text>
</comment>
<dbReference type="PANTHER" id="PTHR45969">
    <property type="entry name" value="RING ZINC FINGER PROTEIN-RELATED"/>
    <property type="match status" value="1"/>
</dbReference>
<feature type="compositionally biased region" description="Polar residues" evidence="5">
    <location>
        <begin position="154"/>
        <end position="172"/>
    </location>
</feature>
<dbReference type="InterPro" id="IPR018957">
    <property type="entry name" value="Znf_C3HC4_RING-type"/>
</dbReference>
<dbReference type="GO" id="GO:0008270">
    <property type="term" value="F:zinc ion binding"/>
    <property type="evidence" value="ECO:0007669"/>
    <property type="project" value="UniProtKB-KW"/>
</dbReference>
<dbReference type="AlphaFoldDB" id="A0A8H7KHF7"/>
<evidence type="ECO:0000256" key="4">
    <source>
        <dbReference type="PROSITE-ProRule" id="PRU00175"/>
    </source>
</evidence>
<evidence type="ECO:0000259" key="6">
    <source>
        <dbReference type="PROSITE" id="PS50089"/>
    </source>
</evidence>
<keyword evidence="1" id="KW-0479">Metal-binding</keyword>
<dbReference type="EMBL" id="JABXXO010000006">
    <property type="protein sequence ID" value="KAF7776191.1"/>
    <property type="molecule type" value="Genomic_DNA"/>
</dbReference>
<evidence type="ECO:0000313" key="8">
    <source>
        <dbReference type="Proteomes" id="UP000629468"/>
    </source>
</evidence>
<keyword evidence="2 4" id="KW-0863">Zinc-finger</keyword>
<dbReference type="Gene3D" id="3.30.40.10">
    <property type="entry name" value="Zinc/RING finger domain, C3HC4 (zinc finger)"/>
    <property type="match status" value="1"/>
</dbReference>
<dbReference type="PANTHER" id="PTHR45969:SF69">
    <property type="entry name" value="FINGER DOMAIN PROTEIN, PUTATIVE (AFU_ORTHOLOGUE AFUA_3G12190)-RELATED"/>
    <property type="match status" value="1"/>
</dbReference>
<name>A0A8H7KHF7_AGABI</name>
<gene>
    <name evidence="7" type="ORF">Agabi119p4_4584</name>
</gene>
<feature type="region of interest" description="Disordered" evidence="5">
    <location>
        <begin position="131"/>
        <end position="186"/>
    </location>
</feature>
<evidence type="ECO:0000256" key="2">
    <source>
        <dbReference type="ARBA" id="ARBA00022771"/>
    </source>
</evidence>
<evidence type="ECO:0000256" key="1">
    <source>
        <dbReference type="ARBA" id="ARBA00022723"/>
    </source>
</evidence>
<dbReference type="Pfam" id="PF00097">
    <property type="entry name" value="zf-C3HC4"/>
    <property type="match status" value="1"/>
</dbReference>
<protein>
    <recommendedName>
        <fullName evidence="6">RING-type domain-containing protein</fullName>
    </recommendedName>
</protein>
<dbReference type="PROSITE" id="PS50089">
    <property type="entry name" value="ZF_RING_2"/>
    <property type="match status" value="1"/>
</dbReference>
<evidence type="ECO:0000256" key="3">
    <source>
        <dbReference type="ARBA" id="ARBA00022833"/>
    </source>
</evidence>